<name>A0AAV5T5K6_9BILA</name>
<keyword evidence="1" id="KW-0812">Transmembrane</keyword>
<dbReference type="EMBL" id="BTSX01000003">
    <property type="protein sequence ID" value="GMS90385.1"/>
    <property type="molecule type" value="Genomic_DNA"/>
</dbReference>
<evidence type="ECO:0000313" key="3">
    <source>
        <dbReference type="Proteomes" id="UP001432027"/>
    </source>
</evidence>
<dbReference type="AlphaFoldDB" id="A0AAV5T5K6"/>
<gene>
    <name evidence="2" type="ORF">PENTCL1PPCAC_12560</name>
</gene>
<organism evidence="2 3">
    <name type="scientific">Pristionchus entomophagus</name>
    <dbReference type="NCBI Taxonomy" id="358040"/>
    <lineage>
        <taxon>Eukaryota</taxon>
        <taxon>Metazoa</taxon>
        <taxon>Ecdysozoa</taxon>
        <taxon>Nematoda</taxon>
        <taxon>Chromadorea</taxon>
        <taxon>Rhabditida</taxon>
        <taxon>Rhabditina</taxon>
        <taxon>Diplogasteromorpha</taxon>
        <taxon>Diplogasteroidea</taxon>
        <taxon>Neodiplogasteridae</taxon>
        <taxon>Pristionchus</taxon>
    </lineage>
</organism>
<proteinExistence type="predicted"/>
<feature type="transmembrane region" description="Helical" evidence="1">
    <location>
        <begin position="79"/>
        <end position="98"/>
    </location>
</feature>
<sequence>MGYVDIAISLPDFFLNPMAIEIGEYSINCLSTALELIPLSIEVNEQVFSVIISALLKNVFHVVRYELGEIVVVCCSDRVILFAANPGFIFFLLFLIFCSTSYR</sequence>
<comment type="caution">
    <text evidence="2">The sequence shown here is derived from an EMBL/GenBank/DDBJ whole genome shotgun (WGS) entry which is preliminary data.</text>
</comment>
<protein>
    <recommendedName>
        <fullName evidence="4">G protein-coupled receptor</fullName>
    </recommendedName>
</protein>
<keyword evidence="3" id="KW-1185">Reference proteome</keyword>
<dbReference type="Proteomes" id="UP001432027">
    <property type="component" value="Unassembled WGS sequence"/>
</dbReference>
<evidence type="ECO:0008006" key="4">
    <source>
        <dbReference type="Google" id="ProtNLM"/>
    </source>
</evidence>
<reference evidence="2" key="1">
    <citation type="submission" date="2023-10" db="EMBL/GenBank/DDBJ databases">
        <title>Genome assembly of Pristionchus species.</title>
        <authorList>
            <person name="Yoshida K."/>
            <person name="Sommer R.J."/>
        </authorList>
    </citation>
    <scope>NUCLEOTIDE SEQUENCE</scope>
    <source>
        <strain evidence="2">RS0144</strain>
    </source>
</reference>
<evidence type="ECO:0000313" key="2">
    <source>
        <dbReference type="EMBL" id="GMS90385.1"/>
    </source>
</evidence>
<evidence type="ECO:0000256" key="1">
    <source>
        <dbReference type="SAM" id="Phobius"/>
    </source>
</evidence>
<accession>A0AAV5T5K6</accession>
<keyword evidence="1" id="KW-0472">Membrane</keyword>
<keyword evidence="1" id="KW-1133">Transmembrane helix</keyword>